<evidence type="ECO:0000313" key="12">
    <source>
        <dbReference type="EMBL" id="KAG8488082.1"/>
    </source>
</evidence>
<dbReference type="GO" id="GO:0003700">
    <property type="term" value="F:DNA-binding transcription factor activity"/>
    <property type="evidence" value="ECO:0007669"/>
    <property type="project" value="UniProtKB-UniRule"/>
</dbReference>
<keyword evidence="6 9" id="KW-0804">Transcription</keyword>
<dbReference type="PROSITE" id="PS50884">
    <property type="entry name" value="ZF_DOF_2"/>
    <property type="match status" value="1"/>
</dbReference>
<evidence type="ECO:0000313" key="13">
    <source>
        <dbReference type="Proteomes" id="UP000701853"/>
    </source>
</evidence>
<dbReference type="OrthoDB" id="1927254at2759"/>
<dbReference type="PANTHER" id="PTHR31992">
    <property type="entry name" value="DOF ZINC FINGER PROTEIN DOF1.4-RELATED"/>
    <property type="match status" value="1"/>
</dbReference>
<evidence type="ECO:0000256" key="4">
    <source>
        <dbReference type="ARBA" id="ARBA00023015"/>
    </source>
</evidence>
<dbReference type="EMBL" id="JAHUZN010000007">
    <property type="protein sequence ID" value="KAG8488082.1"/>
    <property type="molecule type" value="Genomic_DNA"/>
</dbReference>
<dbReference type="Proteomes" id="UP000701853">
    <property type="component" value="Chromosome 7"/>
</dbReference>
<dbReference type="PANTHER" id="PTHR31992:SF205">
    <property type="entry name" value="DOF ZINC FINGER PROTEIN"/>
    <property type="match status" value="1"/>
</dbReference>
<organism evidence="12 13">
    <name type="scientific">Gossypium anomalum</name>
    <dbReference type="NCBI Taxonomy" id="47600"/>
    <lineage>
        <taxon>Eukaryota</taxon>
        <taxon>Viridiplantae</taxon>
        <taxon>Streptophyta</taxon>
        <taxon>Embryophyta</taxon>
        <taxon>Tracheophyta</taxon>
        <taxon>Spermatophyta</taxon>
        <taxon>Magnoliopsida</taxon>
        <taxon>eudicotyledons</taxon>
        <taxon>Gunneridae</taxon>
        <taxon>Pentapetalae</taxon>
        <taxon>rosids</taxon>
        <taxon>malvids</taxon>
        <taxon>Malvales</taxon>
        <taxon>Malvaceae</taxon>
        <taxon>Malvoideae</taxon>
        <taxon>Gossypium</taxon>
    </lineage>
</organism>
<dbReference type="AlphaFoldDB" id="A0A8J5YSK5"/>
<comment type="function">
    <text evidence="9">Transcription factor that binds specifically to a 5'-AA[AG]G-3' consensus core sequence.</text>
</comment>
<dbReference type="Pfam" id="PF02701">
    <property type="entry name" value="Zn_ribbon_Dof"/>
    <property type="match status" value="1"/>
</dbReference>
<evidence type="ECO:0000256" key="3">
    <source>
        <dbReference type="ARBA" id="ARBA00022833"/>
    </source>
</evidence>
<feature type="compositionally biased region" description="Low complexity" evidence="10">
    <location>
        <begin position="125"/>
        <end position="149"/>
    </location>
</feature>
<dbReference type="PROSITE" id="PS01361">
    <property type="entry name" value="ZF_DOF_1"/>
    <property type="match status" value="1"/>
</dbReference>
<dbReference type="GO" id="GO:0003677">
    <property type="term" value="F:DNA binding"/>
    <property type="evidence" value="ECO:0007669"/>
    <property type="project" value="UniProtKB-UniRule"/>
</dbReference>
<reference evidence="12 13" key="1">
    <citation type="journal article" date="2021" name="bioRxiv">
        <title>The Gossypium anomalum genome as a resource for cotton improvement and evolutionary analysis of hybrid incompatibility.</title>
        <authorList>
            <person name="Grover C.E."/>
            <person name="Yuan D."/>
            <person name="Arick M.A."/>
            <person name="Miller E.R."/>
            <person name="Hu G."/>
            <person name="Peterson D.G."/>
            <person name="Wendel J.F."/>
            <person name="Udall J.A."/>
        </authorList>
    </citation>
    <scope>NUCLEOTIDE SEQUENCE [LARGE SCALE GENOMIC DNA]</scope>
    <source>
        <strain evidence="12">JFW-Udall</strain>
        <tissue evidence="12">Leaf</tissue>
    </source>
</reference>
<evidence type="ECO:0000259" key="11">
    <source>
        <dbReference type="PROSITE" id="PS50884"/>
    </source>
</evidence>
<feature type="region of interest" description="Disordered" evidence="10">
    <location>
        <begin position="84"/>
        <end position="156"/>
    </location>
</feature>
<feature type="domain" description="Dof-type" evidence="11">
    <location>
        <begin position="39"/>
        <end position="93"/>
    </location>
</feature>
<gene>
    <name evidence="12" type="ORF">CXB51_018407</name>
</gene>
<evidence type="ECO:0000256" key="2">
    <source>
        <dbReference type="ARBA" id="ARBA00022771"/>
    </source>
</evidence>
<dbReference type="InterPro" id="IPR003851">
    <property type="entry name" value="Znf_Dof"/>
</dbReference>
<dbReference type="GO" id="GO:0005634">
    <property type="term" value="C:nucleus"/>
    <property type="evidence" value="ECO:0007669"/>
    <property type="project" value="UniProtKB-SubCell"/>
</dbReference>
<evidence type="ECO:0000256" key="1">
    <source>
        <dbReference type="ARBA" id="ARBA00022723"/>
    </source>
</evidence>
<sequence length="356" mass="39167">MQDIHSIEGGCIFGGGGGGGGGGGDKRLRSHHHHNHQALKCPRCDSLNTKFCYYNNYNLSQPRHFCKSCRRYWTKGGILRNVPVGGGCRKAKRTKTKASSETTAVAASALPPPEQQHGDQRKANSHSSSESSSLTATNSNVAVPNQNNNYSSAAGTAEAVTSHSNLINMSEPTFYGNPNNLGLEPGLLEQGSDYGIFPEIGSFTSLITSSNNETMSFSFDKVLNGQALEQGQWQQQHQKMMRMGGDEINGGLLDQTVQVELSNMHSRSENGFGALDWQGNEDQGLFDLPNDVDKTYWSQTQWTDQDHHGLYLPPMRDYDSTGAVMRHRQTALMRRPTLSVRLTLSNPPVERMDGRF</sequence>
<keyword evidence="7 8" id="KW-0539">Nucleus</keyword>
<evidence type="ECO:0000256" key="9">
    <source>
        <dbReference type="RuleBase" id="RU369094"/>
    </source>
</evidence>
<evidence type="ECO:0000256" key="5">
    <source>
        <dbReference type="ARBA" id="ARBA00023125"/>
    </source>
</evidence>
<keyword evidence="2 8" id="KW-0863">Zinc-finger</keyword>
<evidence type="ECO:0000256" key="8">
    <source>
        <dbReference type="PROSITE-ProRule" id="PRU00071"/>
    </source>
</evidence>
<feature type="compositionally biased region" description="Low complexity" evidence="10">
    <location>
        <begin position="97"/>
        <end position="109"/>
    </location>
</feature>
<comment type="caution">
    <text evidence="12">The sequence shown here is derived from an EMBL/GenBank/DDBJ whole genome shotgun (WGS) entry which is preliminary data.</text>
</comment>
<comment type="subcellular location">
    <subcellularLocation>
        <location evidence="8 9">Nucleus</location>
    </subcellularLocation>
</comment>
<evidence type="ECO:0000256" key="6">
    <source>
        <dbReference type="ARBA" id="ARBA00023163"/>
    </source>
</evidence>
<dbReference type="GO" id="GO:0008270">
    <property type="term" value="F:zinc ion binding"/>
    <property type="evidence" value="ECO:0007669"/>
    <property type="project" value="UniProtKB-KW"/>
</dbReference>
<proteinExistence type="predicted"/>
<protein>
    <recommendedName>
        <fullName evidence="9">Dof zinc finger protein</fullName>
    </recommendedName>
</protein>
<keyword evidence="3 9" id="KW-0862">Zinc</keyword>
<evidence type="ECO:0000256" key="7">
    <source>
        <dbReference type="ARBA" id="ARBA00023242"/>
    </source>
</evidence>
<keyword evidence="4 9" id="KW-0805">Transcription regulation</keyword>
<name>A0A8J5YSK5_9ROSI</name>
<dbReference type="InterPro" id="IPR045174">
    <property type="entry name" value="Dof"/>
</dbReference>
<keyword evidence="1 9" id="KW-0479">Metal-binding</keyword>
<accession>A0A8J5YSK5</accession>
<keyword evidence="13" id="KW-1185">Reference proteome</keyword>
<evidence type="ECO:0000256" key="10">
    <source>
        <dbReference type="SAM" id="MobiDB-lite"/>
    </source>
</evidence>
<keyword evidence="5 8" id="KW-0238">DNA-binding</keyword>